<evidence type="ECO:0000256" key="4">
    <source>
        <dbReference type="ARBA" id="ARBA00022496"/>
    </source>
</evidence>
<evidence type="ECO:0000256" key="13">
    <source>
        <dbReference type="SAM" id="SignalP"/>
    </source>
</evidence>
<evidence type="ECO:0000259" key="14">
    <source>
        <dbReference type="Pfam" id="PF00593"/>
    </source>
</evidence>
<dbReference type="Proteomes" id="UP000706039">
    <property type="component" value="Unassembled WGS sequence"/>
</dbReference>
<dbReference type="Gene3D" id="2.40.170.20">
    <property type="entry name" value="TonB-dependent receptor, beta-barrel domain"/>
    <property type="match status" value="1"/>
</dbReference>
<evidence type="ECO:0000313" key="17">
    <source>
        <dbReference type="Proteomes" id="UP000706039"/>
    </source>
</evidence>
<dbReference type="InterPro" id="IPR036942">
    <property type="entry name" value="Beta-barrel_TonB_sf"/>
</dbReference>
<dbReference type="InterPro" id="IPR012910">
    <property type="entry name" value="Plug_dom"/>
</dbReference>
<keyword evidence="4" id="KW-0410">Iron transport</keyword>
<organism evidence="16 17">
    <name type="scientific">Sphingomonas colocasiae</name>
    <dbReference type="NCBI Taxonomy" id="1848973"/>
    <lineage>
        <taxon>Bacteria</taxon>
        <taxon>Pseudomonadati</taxon>
        <taxon>Pseudomonadota</taxon>
        <taxon>Alphaproteobacteria</taxon>
        <taxon>Sphingomonadales</taxon>
        <taxon>Sphingomonadaceae</taxon>
        <taxon>Sphingomonas</taxon>
    </lineage>
</organism>
<evidence type="ECO:0000256" key="7">
    <source>
        <dbReference type="ARBA" id="ARBA00023065"/>
    </source>
</evidence>
<feature type="signal peptide" evidence="13">
    <location>
        <begin position="1"/>
        <end position="26"/>
    </location>
</feature>
<comment type="caution">
    <text evidence="16">The sequence shown here is derived from an EMBL/GenBank/DDBJ whole genome shotgun (WGS) entry which is preliminary data.</text>
</comment>
<dbReference type="InterPro" id="IPR000531">
    <property type="entry name" value="Beta-barrel_TonB"/>
</dbReference>
<feature type="domain" description="TonB-dependent receptor plug" evidence="15">
    <location>
        <begin position="57"/>
        <end position="165"/>
    </location>
</feature>
<comment type="similarity">
    <text evidence="11 12">Belongs to the TonB-dependent receptor family.</text>
</comment>
<evidence type="ECO:0000259" key="15">
    <source>
        <dbReference type="Pfam" id="PF07715"/>
    </source>
</evidence>
<keyword evidence="6" id="KW-0408">Iron</keyword>
<evidence type="ECO:0000256" key="2">
    <source>
        <dbReference type="ARBA" id="ARBA00022448"/>
    </source>
</evidence>
<evidence type="ECO:0000256" key="12">
    <source>
        <dbReference type="RuleBase" id="RU003357"/>
    </source>
</evidence>
<dbReference type="InterPro" id="IPR039426">
    <property type="entry name" value="TonB-dep_rcpt-like"/>
</dbReference>
<gene>
    <name evidence="16" type="ORF">K7G82_07095</name>
</gene>
<evidence type="ECO:0000313" key="16">
    <source>
        <dbReference type="EMBL" id="MBY8822051.1"/>
    </source>
</evidence>
<dbReference type="PROSITE" id="PS51257">
    <property type="entry name" value="PROKAR_LIPOPROTEIN"/>
    <property type="match status" value="1"/>
</dbReference>
<name>A0ABS7PL95_9SPHN</name>
<dbReference type="Pfam" id="PF00593">
    <property type="entry name" value="TonB_dep_Rec_b-barrel"/>
    <property type="match status" value="1"/>
</dbReference>
<evidence type="ECO:0000256" key="6">
    <source>
        <dbReference type="ARBA" id="ARBA00023004"/>
    </source>
</evidence>
<keyword evidence="13" id="KW-0732">Signal</keyword>
<keyword evidence="7" id="KW-0406">Ion transport</keyword>
<evidence type="ECO:0000256" key="10">
    <source>
        <dbReference type="ARBA" id="ARBA00023237"/>
    </source>
</evidence>
<keyword evidence="10 11" id="KW-0998">Cell outer membrane</keyword>
<dbReference type="EMBL" id="JAINVV010000004">
    <property type="protein sequence ID" value="MBY8822051.1"/>
    <property type="molecule type" value="Genomic_DNA"/>
</dbReference>
<dbReference type="RefSeq" id="WP_222989164.1">
    <property type="nucleotide sequence ID" value="NZ_JAINVV010000004.1"/>
</dbReference>
<keyword evidence="16" id="KW-0675">Receptor</keyword>
<keyword evidence="9 11" id="KW-0472">Membrane</keyword>
<reference evidence="16 17" key="1">
    <citation type="submission" date="2021-08" db="EMBL/GenBank/DDBJ databases">
        <authorList>
            <person name="Tuo L."/>
        </authorList>
    </citation>
    <scope>NUCLEOTIDE SEQUENCE [LARGE SCALE GENOMIC DNA]</scope>
    <source>
        <strain evidence="16 17">JCM 31229</strain>
    </source>
</reference>
<sequence length="776" mass="84708">MNGIRARVSYLAIALGLASACSPALAQTSPQAPQDEAASGPQLADIVVTAQRREATVQDTAAAISAFGGESLENARVLSFEDLAGAATSLSFTALTPIDQEFNIRGITNTRLDSPSADQSIGIFVDDVYVGRSGLFNFDLYDIDRVEVVRGPQGVLLGRNVVGGAINILTAQPEAETGGAVTVSYGNYNEKLARGHITGTISGPLTARLSFQYRNRDGFNHDLLHDVDLDNADSFQMRGQLKLAPEGSDFTARLVFDYTKDKSNGFHSVAIDGPAAGSGPWSAARAAIGTIRGKPLGVRESLPEWPRYKGDAADTPQQLNREAWGLSLRLDKELGGLGTVSSITGYRKGEAFNVYDQTGIGPDNGYGVISPTLFTFPVNEDENIRQFTQEIRLVSPEVEDSGFDYIVGAYYQHDKVSKLDKFWAEVPLPALTTLSGESHWDNRATNESYAIFGQLGYRFSEKFHIVGGVRYSHDKKSGRVTGISVEGGDKFNPTDLVALTPLAGTFREGQSFTTPYRDTWSEMTPQVTAEFKPNRNMLFYVTFATGYKGGGFEDDPANAVAAQSSYDPETVDSWEAGAKLDLFDRRVRLNIAAFKMRYKNLQVTQTSAACLCNITDNAADAKIKGVELEATVAVTDGLTLNGGLTLLDTKYINFIDSLGNDNSGNFLQRTPKYQWNVGADFVTDLGSWERGFRANINYSRQGKLYWAPDNLQMEKPYGQLGARVSVTPNRGDWTFSLWGRNLTNTLYRTNIIAFFGDEVSRLGAPRQYGAEVSIKF</sequence>
<keyword evidence="17" id="KW-1185">Reference proteome</keyword>
<feature type="domain" description="TonB-dependent receptor-like beta-barrel" evidence="14">
    <location>
        <begin position="310"/>
        <end position="742"/>
    </location>
</feature>
<evidence type="ECO:0000256" key="11">
    <source>
        <dbReference type="PROSITE-ProRule" id="PRU01360"/>
    </source>
</evidence>
<accession>A0ABS7PL95</accession>
<evidence type="ECO:0000256" key="5">
    <source>
        <dbReference type="ARBA" id="ARBA00022692"/>
    </source>
</evidence>
<dbReference type="PANTHER" id="PTHR32552">
    <property type="entry name" value="FERRICHROME IRON RECEPTOR-RELATED"/>
    <property type="match status" value="1"/>
</dbReference>
<protein>
    <submittedName>
        <fullName evidence="16">TonB-dependent receptor</fullName>
    </submittedName>
</protein>
<dbReference type="PROSITE" id="PS52016">
    <property type="entry name" value="TONB_DEPENDENT_REC_3"/>
    <property type="match status" value="1"/>
</dbReference>
<evidence type="ECO:0000256" key="9">
    <source>
        <dbReference type="ARBA" id="ARBA00023136"/>
    </source>
</evidence>
<proteinExistence type="inferred from homology"/>
<keyword evidence="3 11" id="KW-1134">Transmembrane beta strand</keyword>
<evidence type="ECO:0000256" key="8">
    <source>
        <dbReference type="ARBA" id="ARBA00023077"/>
    </source>
</evidence>
<dbReference type="Pfam" id="PF07715">
    <property type="entry name" value="Plug"/>
    <property type="match status" value="1"/>
</dbReference>
<feature type="chain" id="PRO_5045876430" evidence="13">
    <location>
        <begin position="27"/>
        <end position="776"/>
    </location>
</feature>
<keyword evidence="5 11" id="KW-0812">Transmembrane</keyword>
<dbReference type="SUPFAM" id="SSF56935">
    <property type="entry name" value="Porins"/>
    <property type="match status" value="1"/>
</dbReference>
<comment type="subcellular location">
    <subcellularLocation>
        <location evidence="1 11">Cell outer membrane</location>
        <topology evidence="1 11">Multi-pass membrane protein</topology>
    </subcellularLocation>
</comment>
<keyword evidence="8 12" id="KW-0798">TonB box</keyword>
<keyword evidence="2 11" id="KW-0813">Transport</keyword>
<evidence type="ECO:0000256" key="3">
    <source>
        <dbReference type="ARBA" id="ARBA00022452"/>
    </source>
</evidence>
<evidence type="ECO:0000256" key="1">
    <source>
        <dbReference type="ARBA" id="ARBA00004571"/>
    </source>
</evidence>
<dbReference type="PANTHER" id="PTHR32552:SF81">
    <property type="entry name" value="TONB-DEPENDENT OUTER MEMBRANE RECEPTOR"/>
    <property type="match status" value="1"/>
</dbReference>